<gene>
    <name evidence="9" type="ORF">BS50DRAFT_676173</name>
</gene>
<protein>
    <recommendedName>
        <fullName evidence="8">Fe2OG dioxygenase domain-containing protein</fullName>
    </recommendedName>
</protein>
<name>A0A2T2NS56_CORCC</name>
<dbReference type="Pfam" id="PF13532">
    <property type="entry name" value="2OG-FeII_Oxy_2"/>
    <property type="match status" value="1"/>
</dbReference>
<dbReference type="InterPro" id="IPR005123">
    <property type="entry name" value="Oxoglu/Fe-dep_dioxygenase_dom"/>
</dbReference>
<keyword evidence="6" id="KW-0408">Iron</keyword>
<dbReference type="EMBL" id="KZ678134">
    <property type="protein sequence ID" value="PSN68275.1"/>
    <property type="molecule type" value="Genomic_DNA"/>
</dbReference>
<comment type="similarity">
    <text evidence="2">Belongs to the alkB family.</text>
</comment>
<evidence type="ECO:0000313" key="10">
    <source>
        <dbReference type="Proteomes" id="UP000240883"/>
    </source>
</evidence>
<dbReference type="OrthoDB" id="412814at2759"/>
<evidence type="ECO:0000256" key="3">
    <source>
        <dbReference type="ARBA" id="ARBA00022723"/>
    </source>
</evidence>
<keyword evidence="5" id="KW-0560">Oxidoreductase</keyword>
<evidence type="ECO:0000259" key="8">
    <source>
        <dbReference type="PROSITE" id="PS51471"/>
    </source>
</evidence>
<evidence type="ECO:0000256" key="2">
    <source>
        <dbReference type="ARBA" id="ARBA00007879"/>
    </source>
</evidence>
<comment type="subcellular location">
    <subcellularLocation>
        <location evidence="1">Nucleus</location>
    </subcellularLocation>
</comment>
<evidence type="ECO:0000313" key="9">
    <source>
        <dbReference type="EMBL" id="PSN68275.1"/>
    </source>
</evidence>
<sequence>MAESLEKYRIKSLPPNFYYIPNFISAEEEASLLNKIPPQRWTPLTHRRLQAHPSTLTPSTNTLLASPLPRWLSDPILPRLQALDIFAHTPHAAPNHVLINEYRPGEGIMPHEDGGAYAPVVATVSLGGVVCLRVCAKTGDGDEGGEGEGGGGVKLPARILQERGSLLVTTGEAYGGLLHGIEPVEVDEGLGEGTVANWGLLGDKGVFEGGSNERGVRVSLTYRDVLRVSKAAGKVLGRR</sequence>
<evidence type="ECO:0000256" key="1">
    <source>
        <dbReference type="ARBA" id="ARBA00004123"/>
    </source>
</evidence>
<keyword evidence="10" id="KW-1185">Reference proteome</keyword>
<evidence type="ECO:0000256" key="7">
    <source>
        <dbReference type="ARBA" id="ARBA00023242"/>
    </source>
</evidence>
<dbReference type="Proteomes" id="UP000240883">
    <property type="component" value="Unassembled WGS sequence"/>
</dbReference>
<dbReference type="GO" id="GO:0046872">
    <property type="term" value="F:metal ion binding"/>
    <property type="evidence" value="ECO:0007669"/>
    <property type="project" value="UniProtKB-KW"/>
</dbReference>
<feature type="domain" description="Fe2OG dioxygenase" evidence="8">
    <location>
        <begin position="93"/>
        <end position="226"/>
    </location>
</feature>
<dbReference type="InterPro" id="IPR032862">
    <property type="entry name" value="ALKBH6"/>
</dbReference>
<keyword evidence="7" id="KW-0539">Nucleus</keyword>
<evidence type="ECO:0000256" key="6">
    <source>
        <dbReference type="ARBA" id="ARBA00023004"/>
    </source>
</evidence>
<organism evidence="9 10">
    <name type="scientific">Corynespora cassiicola Philippines</name>
    <dbReference type="NCBI Taxonomy" id="1448308"/>
    <lineage>
        <taxon>Eukaryota</taxon>
        <taxon>Fungi</taxon>
        <taxon>Dikarya</taxon>
        <taxon>Ascomycota</taxon>
        <taxon>Pezizomycotina</taxon>
        <taxon>Dothideomycetes</taxon>
        <taxon>Pleosporomycetidae</taxon>
        <taxon>Pleosporales</taxon>
        <taxon>Corynesporascaceae</taxon>
        <taxon>Corynespora</taxon>
    </lineage>
</organism>
<keyword evidence="4" id="KW-0223">Dioxygenase</keyword>
<dbReference type="InterPro" id="IPR027450">
    <property type="entry name" value="AlkB-like"/>
</dbReference>
<dbReference type="InterPro" id="IPR037151">
    <property type="entry name" value="AlkB-like_sf"/>
</dbReference>
<dbReference type="PANTHER" id="PTHR46030">
    <property type="entry name" value="ALPHA-KETOGLUTARATE-DEPENDENT DIOXYGENASE ALKB HOMOLOG 6"/>
    <property type="match status" value="1"/>
</dbReference>
<dbReference type="PANTHER" id="PTHR46030:SF1">
    <property type="entry name" value="ALPHA-KETOGLUTARATE-DEPENDENT DIOXYGENASE ALKB HOMOLOG 6"/>
    <property type="match status" value="1"/>
</dbReference>
<dbReference type="AlphaFoldDB" id="A0A2T2NS56"/>
<evidence type="ECO:0000256" key="5">
    <source>
        <dbReference type="ARBA" id="ARBA00023002"/>
    </source>
</evidence>
<accession>A0A2T2NS56</accession>
<reference evidence="9 10" key="1">
    <citation type="journal article" date="2018" name="Front. Microbiol.">
        <title>Genome-Wide Analysis of Corynespora cassiicola Leaf Fall Disease Putative Effectors.</title>
        <authorList>
            <person name="Lopez D."/>
            <person name="Ribeiro S."/>
            <person name="Label P."/>
            <person name="Fumanal B."/>
            <person name="Venisse J.S."/>
            <person name="Kohler A."/>
            <person name="de Oliveira R.R."/>
            <person name="Labutti K."/>
            <person name="Lipzen A."/>
            <person name="Lail K."/>
            <person name="Bauer D."/>
            <person name="Ohm R.A."/>
            <person name="Barry K.W."/>
            <person name="Spatafora J."/>
            <person name="Grigoriev I.V."/>
            <person name="Martin F.M."/>
            <person name="Pujade-Renaud V."/>
        </authorList>
    </citation>
    <scope>NUCLEOTIDE SEQUENCE [LARGE SCALE GENOMIC DNA]</scope>
    <source>
        <strain evidence="9 10">Philippines</strain>
    </source>
</reference>
<dbReference type="STRING" id="1448308.A0A2T2NS56"/>
<proteinExistence type="inferred from homology"/>
<dbReference type="Gene3D" id="2.60.120.590">
    <property type="entry name" value="Alpha-ketoglutarate-dependent dioxygenase AlkB-like"/>
    <property type="match status" value="1"/>
</dbReference>
<dbReference type="GO" id="GO:0005634">
    <property type="term" value="C:nucleus"/>
    <property type="evidence" value="ECO:0007669"/>
    <property type="project" value="UniProtKB-SubCell"/>
</dbReference>
<keyword evidence="3" id="KW-0479">Metal-binding</keyword>
<dbReference type="PROSITE" id="PS51471">
    <property type="entry name" value="FE2OG_OXY"/>
    <property type="match status" value="1"/>
</dbReference>
<evidence type="ECO:0000256" key="4">
    <source>
        <dbReference type="ARBA" id="ARBA00022964"/>
    </source>
</evidence>
<dbReference type="GO" id="GO:0051213">
    <property type="term" value="F:dioxygenase activity"/>
    <property type="evidence" value="ECO:0007669"/>
    <property type="project" value="UniProtKB-KW"/>
</dbReference>
<dbReference type="SUPFAM" id="SSF51197">
    <property type="entry name" value="Clavaminate synthase-like"/>
    <property type="match status" value="1"/>
</dbReference>